<sequence>MESAKNRILRFFTNFAVLLIPKQFYYQNNQNKTSLFHKKNVKTTSGTIDLFKKLTQIGTKYCFDLIAIFPLKS</sequence>
<protein>
    <submittedName>
        <fullName evidence="1">Uncharacterized protein</fullName>
    </submittedName>
</protein>
<reference evidence="1 2" key="1">
    <citation type="journal article" date="2018" name="Sci. Rep.">
        <title>Genomic signatures of local adaptation to the degree of environmental predictability in rotifers.</title>
        <authorList>
            <person name="Franch-Gras L."/>
            <person name="Hahn C."/>
            <person name="Garcia-Roger E.M."/>
            <person name="Carmona M.J."/>
            <person name="Serra M."/>
            <person name="Gomez A."/>
        </authorList>
    </citation>
    <scope>NUCLEOTIDE SEQUENCE [LARGE SCALE GENOMIC DNA]</scope>
    <source>
        <strain evidence="1">HYR1</strain>
    </source>
</reference>
<name>A0A3M7PKH6_BRAPC</name>
<dbReference type="EMBL" id="REGN01010376">
    <property type="protein sequence ID" value="RMZ99177.1"/>
    <property type="molecule type" value="Genomic_DNA"/>
</dbReference>
<dbReference type="AlphaFoldDB" id="A0A3M7PKH6"/>
<evidence type="ECO:0000313" key="2">
    <source>
        <dbReference type="Proteomes" id="UP000276133"/>
    </source>
</evidence>
<proteinExistence type="predicted"/>
<dbReference type="Proteomes" id="UP000276133">
    <property type="component" value="Unassembled WGS sequence"/>
</dbReference>
<keyword evidence="2" id="KW-1185">Reference proteome</keyword>
<comment type="caution">
    <text evidence="1">The sequence shown here is derived from an EMBL/GenBank/DDBJ whole genome shotgun (WGS) entry which is preliminary data.</text>
</comment>
<organism evidence="1 2">
    <name type="scientific">Brachionus plicatilis</name>
    <name type="common">Marine rotifer</name>
    <name type="synonym">Brachionus muelleri</name>
    <dbReference type="NCBI Taxonomy" id="10195"/>
    <lineage>
        <taxon>Eukaryota</taxon>
        <taxon>Metazoa</taxon>
        <taxon>Spiralia</taxon>
        <taxon>Gnathifera</taxon>
        <taxon>Rotifera</taxon>
        <taxon>Eurotatoria</taxon>
        <taxon>Monogononta</taxon>
        <taxon>Pseudotrocha</taxon>
        <taxon>Ploima</taxon>
        <taxon>Brachionidae</taxon>
        <taxon>Brachionus</taxon>
    </lineage>
</organism>
<gene>
    <name evidence="1" type="ORF">BpHYR1_040307</name>
</gene>
<evidence type="ECO:0000313" key="1">
    <source>
        <dbReference type="EMBL" id="RMZ99177.1"/>
    </source>
</evidence>
<accession>A0A3M7PKH6</accession>